<reference evidence="1 2" key="1">
    <citation type="submission" date="2019-05" db="EMBL/GenBank/DDBJ databases">
        <title>Emergence of the Ug99 lineage of the wheat stem rust pathogen through somatic hybridization.</title>
        <authorList>
            <person name="Li F."/>
            <person name="Upadhyaya N.M."/>
            <person name="Sperschneider J."/>
            <person name="Matny O."/>
            <person name="Nguyen-Phuc H."/>
            <person name="Mago R."/>
            <person name="Raley C."/>
            <person name="Miller M.E."/>
            <person name="Silverstein K.A.T."/>
            <person name="Henningsen E."/>
            <person name="Hirsch C.D."/>
            <person name="Visser B."/>
            <person name="Pretorius Z.A."/>
            <person name="Steffenson B.J."/>
            <person name="Schwessinger B."/>
            <person name="Dodds P.N."/>
            <person name="Figueroa M."/>
        </authorList>
    </citation>
    <scope>NUCLEOTIDE SEQUENCE [LARGE SCALE GENOMIC DNA]</scope>
    <source>
        <strain evidence="1 2">Ug99</strain>
    </source>
</reference>
<proteinExistence type="predicted"/>
<dbReference type="Proteomes" id="UP000325313">
    <property type="component" value="Unassembled WGS sequence"/>
</dbReference>
<evidence type="ECO:0000313" key="2">
    <source>
        <dbReference type="Proteomes" id="UP000325313"/>
    </source>
</evidence>
<comment type="caution">
    <text evidence="1">The sequence shown here is derived from an EMBL/GenBank/DDBJ whole genome shotgun (WGS) entry which is preliminary data.</text>
</comment>
<gene>
    <name evidence="1" type="ORF">PGTUg99_008927</name>
</gene>
<accession>A0A5B0MXT6</accession>
<dbReference type="AlphaFoldDB" id="A0A5B0MXT6"/>
<sequence>MAVPVTVCMRRKRNLDEKRGLRLTVSCFIGGVRSALADVAEVQEHERLGLLAKLSDLCPTQPHRSATPSIYLGLFSSLDARNPVF</sequence>
<dbReference type="EMBL" id="VDEP01000440">
    <property type="protein sequence ID" value="KAA1081795.1"/>
    <property type="molecule type" value="Genomic_DNA"/>
</dbReference>
<name>A0A5B0MXT6_PUCGR</name>
<protein>
    <submittedName>
        <fullName evidence="1">Uncharacterized protein</fullName>
    </submittedName>
</protein>
<organism evidence="1 2">
    <name type="scientific">Puccinia graminis f. sp. tritici</name>
    <dbReference type="NCBI Taxonomy" id="56615"/>
    <lineage>
        <taxon>Eukaryota</taxon>
        <taxon>Fungi</taxon>
        <taxon>Dikarya</taxon>
        <taxon>Basidiomycota</taxon>
        <taxon>Pucciniomycotina</taxon>
        <taxon>Pucciniomycetes</taxon>
        <taxon>Pucciniales</taxon>
        <taxon>Pucciniaceae</taxon>
        <taxon>Puccinia</taxon>
    </lineage>
</organism>
<evidence type="ECO:0000313" key="1">
    <source>
        <dbReference type="EMBL" id="KAA1081795.1"/>
    </source>
</evidence>